<evidence type="ECO:0000256" key="1">
    <source>
        <dbReference type="SAM" id="MobiDB-lite"/>
    </source>
</evidence>
<dbReference type="AlphaFoldDB" id="A0A6A5WED7"/>
<feature type="compositionally biased region" description="Basic and acidic residues" evidence="1">
    <location>
        <begin position="53"/>
        <end position="69"/>
    </location>
</feature>
<feature type="compositionally biased region" description="Basic and acidic residues" evidence="1">
    <location>
        <begin position="1"/>
        <end position="42"/>
    </location>
</feature>
<accession>A0A6A5WED7</accession>
<organism evidence="2 3">
    <name type="scientific">Amniculicola lignicola CBS 123094</name>
    <dbReference type="NCBI Taxonomy" id="1392246"/>
    <lineage>
        <taxon>Eukaryota</taxon>
        <taxon>Fungi</taxon>
        <taxon>Dikarya</taxon>
        <taxon>Ascomycota</taxon>
        <taxon>Pezizomycotina</taxon>
        <taxon>Dothideomycetes</taxon>
        <taxon>Pleosporomycetidae</taxon>
        <taxon>Pleosporales</taxon>
        <taxon>Amniculicolaceae</taxon>
        <taxon>Amniculicola</taxon>
    </lineage>
</organism>
<proteinExistence type="predicted"/>
<evidence type="ECO:0000313" key="3">
    <source>
        <dbReference type="Proteomes" id="UP000799779"/>
    </source>
</evidence>
<reference evidence="2" key="1">
    <citation type="journal article" date="2020" name="Stud. Mycol.">
        <title>101 Dothideomycetes genomes: a test case for predicting lifestyles and emergence of pathogens.</title>
        <authorList>
            <person name="Haridas S."/>
            <person name="Albert R."/>
            <person name="Binder M."/>
            <person name="Bloem J."/>
            <person name="Labutti K."/>
            <person name="Salamov A."/>
            <person name="Andreopoulos B."/>
            <person name="Baker S."/>
            <person name="Barry K."/>
            <person name="Bills G."/>
            <person name="Bluhm B."/>
            <person name="Cannon C."/>
            <person name="Castanera R."/>
            <person name="Culley D."/>
            <person name="Daum C."/>
            <person name="Ezra D."/>
            <person name="Gonzalez J."/>
            <person name="Henrissat B."/>
            <person name="Kuo A."/>
            <person name="Liang C."/>
            <person name="Lipzen A."/>
            <person name="Lutzoni F."/>
            <person name="Magnuson J."/>
            <person name="Mondo S."/>
            <person name="Nolan M."/>
            <person name="Ohm R."/>
            <person name="Pangilinan J."/>
            <person name="Park H.-J."/>
            <person name="Ramirez L."/>
            <person name="Alfaro M."/>
            <person name="Sun H."/>
            <person name="Tritt A."/>
            <person name="Yoshinaga Y."/>
            <person name="Zwiers L.-H."/>
            <person name="Turgeon B."/>
            <person name="Goodwin S."/>
            <person name="Spatafora J."/>
            <person name="Crous P."/>
            <person name="Grigoriev I."/>
        </authorList>
    </citation>
    <scope>NUCLEOTIDE SEQUENCE</scope>
    <source>
        <strain evidence="2">CBS 123094</strain>
    </source>
</reference>
<dbReference type="EMBL" id="ML977590">
    <property type="protein sequence ID" value="KAF2000240.1"/>
    <property type="molecule type" value="Genomic_DNA"/>
</dbReference>
<keyword evidence="3" id="KW-1185">Reference proteome</keyword>
<gene>
    <name evidence="2" type="ORF">P154DRAFT_522716</name>
</gene>
<dbReference type="Proteomes" id="UP000799779">
    <property type="component" value="Unassembled WGS sequence"/>
</dbReference>
<name>A0A6A5WED7_9PLEO</name>
<feature type="region of interest" description="Disordered" evidence="1">
    <location>
        <begin position="1"/>
        <end position="87"/>
    </location>
</feature>
<evidence type="ECO:0000313" key="2">
    <source>
        <dbReference type="EMBL" id="KAF2000240.1"/>
    </source>
</evidence>
<protein>
    <submittedName>
        <fullName evidence="2">Uncharacterized protein</fullName>
    </submittedName>
</protein>
<sequence>MLSLDARQEQAITERDRRILDGGQRNDDNGLLDMHDKEKSDSEPAGDISGGGNEKEANVSEEGQNHEGSEGTGGKVGEAMGDDYIYN</sequence>